<comment type="subcellular location">
    <subcellularLocation>
        <location evidence="1">Membrane</location>
        <topology evidence="1">Multi-pass membrane protein</topology>
    </subcellularLocation>
</comment>
<feature type="transmembrane region" description="Helical" evidence="6">
    <location>
        <begin position="320"/>
        <end position="342"/>
    </location>
</feature>
<keyword evidence="5 6" id="KW-0472">Membrane</keyword>
<dbReference type="RefSeq" id="WP_099509127.1">
    <property type="nucleotide sequence ID" value="NZ_CP016616.1"/>
</dbReference>
<evidence type="ECO:0000256" key="3">
    <source>
        <dbReference type="ARBA" id="ARBA00022692"/>
    </source>
</evidence>
<dbReference type="InterPro" id="IPR044644">
    <property type="entry name" value="DinF-like"/>
</dbReference>
<dbReference type="OrthoDB" id="9789527at2"/>
<evidence type="ECO:0000256" key="2">
    <source>
        <dbReference type="ARBA" id="ARBA00010199"/>
    </source>
</evidence>
<dbReference type="PANTHER" id="PTHR42893">
    <property type="entry name" value="PROTEIN DETOXIFICATION 44, CHLOROPLASTIC-RELATED"/>
    <property type="match status" value="1"/>
</dbReference>
<sequence>MDGPSPARRLDVSHRRMLALALPMTLSHVTTPLLGLVDATVIGRLGEAHLLGAVALGAVIFDFVFWSFGSLRMATAGLTAQATGAGNRHEVDLTLARAFLVAGATGLLLILLQWPIAALAFSMAGASQAVTEALATYFFIRIWAAPFTLANYVILGSTLGRGRTDLGLLLQVAINVANIAFTMALVLGFGLGIAGAAIGTALAEVLGVGLGIAVLRRLGSNPLAVTWREVLDRAAMLQNLAMNRDIMIRNVALILAFSIFSALGARSGDVTLAANAVLYNMFLIGGYFLDGFATAAETLCGQSIGARDERSFRRAINLSLGWSLGFGLAVSGLFLIGGGFFIDFVSTNADVRSYAREYLVFAALTPLFGAAAFAFDGIYTGATWTRHMRDLMVLAFALYGAVLLAAGSLGNTALWIALLAFLSARGLGQFLLYPRLARKTFAAMTS</sequence>
<proteinExistence type="inferred from homology"/>
<protein>
    <submittedName>
        <fullName evidence="7">MATE family efflux transporter</fullName>
    </submittedName>
</protein>
<dbReference type="GO" id="GO:0005886">
    <property type="term" value="C:plasma membrane"/>
    <property type="evidence" value="ECO:0007669"/>
    <property type="project" value="TreeGrafter"/>
</dbReference>
<keyword evidence="3 6" id="KW-0812">Transmembrane</keyword>
<dbReference type="NCBIfam" id="TIGR00797">
    <property type="entry name" value="matE"/>
    <property type="match status" value="1"/>
</dbReference>
<dbReference type="KEGG" id="moc:BB934_07735"/>
<evidence type="ECO:0000256" key="5">
    <source>
        <dbReference type="ARBA" id="ARBA00023136"/>
    </source>
</evidence>
<feature type="transmembrane region" description="Helical" evidence="6">
    <location>
        <begin position="134"/>
        <end position="154"/>
    </location>
</feature>
<dbReference type="GO" id="GO:0042910">
    <property type="term" value="F:xenobiotic transmembrane transporter activity"/>
    <property type="evidence" value="ECO:0007669"/>
    <property type="project" value="InterPro"/>
</dbReference>
<feature type="transmembrane region" description="Helical" evidence="6">
    <location>
        <begin position="415"/>
        <end position="434"/>
    </location>
</feature>
<feature type="transmembrane region" description="Helical" evidence="6">
    <location>
        <begin position="358"/>
        <end position="379"/>
    </location>
</feature>
<feature type="transmembrane region" description="Helical" evidence="6">
    <location>
        <begin position="193"/>
        <end position="215"/>
    </location>
</feature>
<evidence type="ECO:0000256" key="6">
    <source>
        <dbReference type="SAM" id="Phobius"/>
    </source>
</evidence>
<gene>
    <name evidence="7" type="ORF">BB934_07735</name>
</gene>
<feature type="transmembrane region" description="Helical" evidence="6">
    <location>
        <begin position="246"/>
        <end position="265"/>
    </location>
</feature>
<evidence type="ECO:0000256" key="1">
    <source>
        <dbReference type="ARBA" id="ARBA00004141"/>
    </source>
</evidence>
<evidence type="ECO:0000256" key="4">
    <source>
        <dbReference type="ARBA" id="ARBA00022989"/>
    </source>
</evidence>
<feature type="transmembrane region" description="Helical" evidence="6">
    <location>
        <begin position="18"/>
        <end position="37"/>
    </location>
</feature>
<name>A0A1B2EDY3_9HYPH</name>
<feature type="transmembrane region" description="Helical" evidence="6">
    <location>
        <begin position="98"/>
        <end position="122"/>
    </location>
</feature>
<feature type="transmembrane region" description="Helical" evidence="6">
    <location>
        <begin position="166"/>
        <end position="187"/>
    </location>
</feature>
<comment type="similarity">
    <text evidence="2">Belongs to the multi antimicrobial extrusion (MATE) (TC 2.A.66.1) family.</text>
</comment>
<organism evidence="7">
    <name type="scientific">Microvirga ossetica</name>
    <dbReference type="NCBI Taxonomy" id="1882682"/>
    <lineage>
        <taxon>Bacteria</taxon>
        <taxon>Pseudomonadati</taxon>
        <taxon>Pseudomonadota</taxon>
        <taxon>Alphaproteobacteria</taxon>
        <taxon>Hyphomicrobiales</taxon>
        <taxon>Methylobacteriaceae</taxon>
        <taxon>Microvirga</taxon>
    </lineage>
</organism>
<dbReference type="InterPro" id="IPR002528">
    <property type="entry name" value="MATE_fam"/>
</dbReference>
<accession>A0A1B2EDY3</accession>
<dbReference type="GO" id="GO:0015297">
    <property type="term" value="F:antiporter activity"/>
    <property type="evidence" value="ECO:0007669"/>
    <property type="project" value="InterPro"/>
</dbReference>
<dbReference type="AlphaFoldDB" id="A0A1B2EDY3"/>
<reference evidence="7" key="1">
    <citation type="submission" date="2016-07" db="EMBL/GenBank/DDBJ databases">
        <title>Microvirga ossetica sp. nov. a new species of rhizobia isolated from root nodules of the legume species Vicia alpestris Steven originated from North Ossetia region in the Caucasus.</title>
        <authorList>
            <person name="Safronova V.I."/>
            <person name="Kuznetsova I.G."/>
            <person name="Sazanova A.L."/>
            <person name="Belimov A."/>
            <person name="Andronov E."/>
            <person name="Osledkin Y.S."/>
            <person name="Onishchuk O.P."/>
            <person name="Kurchak O.N."/>
            <person name="Shaposhnikov A.I."/>
            <person name="Willems A."/>
            <person name="Tikhonovich I.A."/>
        </authorList>
    </citation>
    <scope>NUCLEOTIDE SEQUENCE [LARGE SCALE GENOMIC DNA]</scope>
    <source>
        <strain evidence="7">V5/3M</strain>
    </source>
</reference>
<dbReference type="PANTHER" id="PTHR42893:SF46">
    <property type="entry name" value="PROTEIN DETOXIFICATION 44, CHLOROPLASTIC"/>
    <property type="match status" value="1"/>
</dbReference>
<dbReference type="CDD" id="cd13136">
    <property type="entry name" value="MATE_DinF_like"/>
    <property type="match status" value="1"/>
</dbReference>
<feature type="transmembrane region" description="Helical" evidence="6">
    <location>
        <begin position="391"/>
        <end position="409"/>
    </location>
</feature>
<keyword evidence="4 6" id="KW-1133">Transmembrane helix</keyword>
<feature type="transmembrane region" description="Helical" evidence="6">
    <location>
        <begin position="277"/>
        <end position="299"/>
    </location>
</feature>
<dbReference type="Pfam" id="PF01554">
    <property type="entry name" value="MatE"/>
    <property type="match status" value="2"/>
</dbReference>
<feature type="transmembrane region" description="Helical" evidence="6">
    <location>
        <begin position="49"/>
        <end position="68"/>
    </location>
</feature>
<dbReference type="EMBL" id="CP016616">
    <property type="protein sequence ID" value="ANY78139.1"/>
    <property type="molecule type" value="Genomic_DNA"/>
</dbReference>
<evidence type="ECO:0000313" key="7">
    <source>
        <dbReference type="EMBL" id="ANY78139.1"/>
    </source>
</evidence>